<protein>
    <recommendedName>
        <fullName evidence="5">Diacylglycerol glucosyltransferase N-terminal domain-containing protein</fullName>
    </recommendedName>
</protein>
<reference evidence="3 4" key="1">
    <citation type="submission" date="2018-05" db="EMBL/GenBank/DDBJ databases">
        <title>Lujinxingia marina gen. nov. sp. nov., a new facultative anaerobic member of the class Deltaproteobacteria, and proposal of Lujinxingaceae fam. nov.</title>
        <authorList>
            <person name="Li C.-M."/>
        </authorList>
    </citation>
    <scope>NUCLEOTIDE SEQUENCE [LARGE SCALE GENOMIC DNA]</scope>
    <source>
        <strain evidence="3 4">B210</strain>
    </source>
</reference>
<dbReference type="OrthoDB" id="5484263at2"/>
<sequence>MTQVSGEASSSEAGRVWILSDQRGREAAYEAVVAGLQERGVDAELVSITEVIGTAAREALAGGAERLLRGLRVATRGHAGEEDFIGALRRARPDVLVLTSPRFARALSVIESLTGVGSVQVGLTHQPVAAPGWFTGSLHGFVVPDQRTADAFVAEGAVAERVHVAGPAVRPASLQAPERDNVRAELGLAEALVVLVRAEALDHATLEKIVFQCTLMDRPARVLFHHNGDGGVAATLRRAADHYGLPASMFGHVPDLEKYVAAADLVLAAGDDPYLPEALAVGTPPLLVSVGEDAGVQAEALHARGLAGKVHDVLRLGSELDRFTEPERLRELRERLLETRDEDPNRAVVDALVEALQEREAWRRPLSSAEPEGGESAPVAGPFESIGRSGDQASYARPEAPAGGPAAAGPVEEAGPAEKGALVVPPPRREPVEARPTIGAAEAREQLAQLILSERDCERRLEELEKHQERWRGRLELAREWNERDLESEAETILRGYQSEAAPLVQELADIRRQKEKLKNAARGTTSSAGSEESGAPTGERANRLEERFQKMEVDRDLKGLKDRIKRELGE</sequence>
<comment type="caution">
    <text evidence="3">The sequence shown here is derived from an EMBL/GenBank/DDBJ whole genome shotgun (WGS) entry which is preliminary data.</text>
</comment>
<evidence type="ECO:0000313" key="3">
    <source>
        <dbReference type="EMBL" id="RAL25195.1"/>
    </source>
</evidence>
<dbReference type="AlphaFoldDB" id="A0A328C9P8"/>
<feature type="region of interest" description="Disordered" evidence="2">
    <location>
        <begin position="516"/>
        <end position="551"/>
    </location>
</feature>
<feature type="coiled-coil region" evidence="1">
    <location>
        <begin position="440"/>
        <end position="474"/>
    </location>
</feature>
<keyword evidence="4" id="KW-1185">Reference proteome</keyword>
<proteinExistence type="predicted"/>
<dbReference type="Proteomes" id="UP000249169">
    <property type="component" value="Unassembled WGS sequence"/>
</dbReference>
<feature type="region of interest" description="Disordered" evidence="2">
    <location>
        <begin position="363"/>
        <end position="431"/>
    </location>
</feature>
<feature type="compositionally biased region" description="Low complexity" evidence="2">
    <location>
        <begin position="524"/>
        <end position="540"/>
    </location>
</feature>
<accession>A0A328C9P8</accession>
<evidence type="ECO:0000313" key="4">
    <source>
        <dbReference type="Proteomes" id="UP000249169"/>
    </source>
</evidence>
<gene>
    <name evidence="3" type="ORF">DL240_03010</name>
</gene>
<name>A0A328C9P8_9DELT</name>
<evidence type="ECO:0008006" key="5">
    <source>
        <dbReference type="Google" id="ProtNLM"/>
    </source>
</evidence>
<organism evidence="3 4">
    <name type="scientific">Lujinxingia litoralis</name>
    <dbReference type="NCBI Taxonomy" id="2211119"/>
    <lineage>
        <taxon>Bacteria</taxon>
        <taxon>Deltaproteobacteria</taxon>
        <taxon>Bradymonadales</taxon>
        <taxon>Lujinxingiaceae</taxon>
        <taxon>Lujinxingia</taxon>
    </lineage>
</organism>
<evidence type="ECO:0000256" key="2">
    <source>
        <dbReference type="SAM" id="MobiDB-lite"/>
    </source>
</evidence>
<dbReference type="RefSeq" id="WP_111728367.1">
    <property type="nucleotide sequence ID" value="NZ_QHKO01000001.1"/>
</dbReference>
<feature type="compositionally biased region" description="Basic and acidic residues" evidence="2">
    <location>
        <begin position="541"/>
        <end position="551"/>
    </location>
</feature>
<feature type="compositionally biased region" description="Low complexity" evidence="2">
    <location>
        <begin position="396"/>
        <end position="423"/>
    </location>
</feature>
<dbReference type="EMBL" id="QHKO01000001">
    <property type="protein sequence ID" value="RAL25195.1"/>
    <property type="molecule type" value="Genomic_DNA"/>
</dbReference>
<dbReference type="SUPFAM" id="SSF53756">
    <property type="entry name" value="UDP-Glycosyltransferase/glycogen phosphorylase"/>
    <property type="match status" value="1"/>
</dbReference>
<evidence type="ECO:0000256" key="1">
    <source>
        <dbReference type="SAM" id="Coils"/>
    </source>
</evidence>
<keyword evidence="1" id="KW-0175">Coiled coil</keyword>